<dbReference type="InterPro" id="IPR045851">
    <property type="entry name" value="AMP-bd_C_sf"/>
</dbReference>
<sequence>MYMTAALHRTLQRHPERPHTIFGTRIRTVAESADRIARLAGALRSLGVSQGSRVGMLGHNSDRYHEYLLAVPWAGAVVNPCNVRWNPDEISYALRESDTRWLFVDEVFLAMVPALRARYEGLTTVIYCGDGACPAGMLDYEELIDNSVGIPDSGRHGDDLFGIFYTGGTTGHPKGVMLSHRNMLTSATGSIATTDFLTRNGRVLHAAPMFHLGALSGWTAALLSYCTHVIVPAFSADAVLEAIETHRVNDLRLVPTMMHMLLEHENVSTANVDSVQHISYGASPISQPLLHRVRERFPSARFIQAYGMTELSPVACMLSPEDHDDPALERSCGLPAAHVEVRIIDEDDKELPRGSIGEVAVRGDNVMLGYLNRPADTAAVLRDGWMHTGDAGYMDERGYVFIVDRIKDMVITGGENVYSAEVENVLAQQESVAQCAVIGVPDDKWGERLHAVVVTRAGAAVTEAQLQGFCRERMAGYKIPRSVAFVDVLPMSAAGKVLKRLLREQYSLESTQR</sequence>
<dbReference type="InterPro" id="IPR050237">
    <property type="entry name" value="ATP-dep_AMP-bd_enzyme"/>
</dbReference>
<dbReference type="CDD" id="cd17631">
    <property type="entry name" value="FACL_FadD13-like"/>
    <property type="match status" value="1"/>
</dbReference>
<dbReference type="EMBL" id="OY726397">
    <property type="protein sequence ID" value="CAJ1500606.1"/>
    <property type="molecule type" value="Genomic_DNA"/>
</dbReference>
<accession>A0ABN9N8V8</accession>
<dbReference type="NCBIfam" id="NF004837">
    <property type="entry name" value="PRK06187.1"/>
    <property type="match status" value="1"/>
</dbReference>
<evidence type="ECO:0000259" key="2">
    <source>
        <dbReference type="Pfam" id="PF13193"/>
    </source>
</evidence>
<proteinExistence type="predicted"/>
<name>A0ABN9N8V8_9MYCO</name>
<dbReference type="Gene3D" id="3.40.50.12780">
    <property type="entry name" value="N-terminal domain of ligase-like"/>
    <property type="match status" value="1"/>
</dbReference>
<dbReference type="SUPFAM" id="SSF56801">
    <property type="entry name" value="Acetyl-CoA synthetase-like"/>
    <property type="match status" value="1"/>
</dbReference>
<dbReference type="RefSeq" id="WP_308481923.1">
    <property type="nucleotide sequence ID" value="NZ_OY726397.1"/>
</dbReference>
<dbReference type="PROSITE" id="PS00455">
    <property type="entry name" value="AMP_BINDING"/>
    <property type="match status" value="1"/>
</dbReference>
<dbReference type="InterPro" id="IPR042099">
    <property type="entry name" value="ANL_N_sf"/>
</dbReference>
<feature type="domain" description="AMP-binding enzyme C-terminal" evidence="2">
    <location>
        <begin position="421"/>
        <end position="496"/>
    </location>
</feature>
<evidence type="ECO:0000259" key="1">
    <source>
        <dbReference type="Pfam" id="PF00501"/>
    </source>
</evidence>
<dbReference type="PANTHER" id="PTHR43767">
    <property type="entry name" value="LONG-CHAIN-FATTY-ACID--COA LIGASE"/>
    <property type="match status" value="1"/>
</dbReference>
<dbReference type="Pfam" id="PF13193">
    <property type="entry name" value="AMP-binding_C"/>
    <property type="match status" value="1"/>
</dbReference>
<evidence type="ECO:0000313" key="4">
    <source>
        <dbReference type="Proteomes" id="UP001190465"/>
    </source>
</evidence>
<dbReference type="InterPro" id="IPR025110">
    <property type="entry name" value="AMP-bd_C"/>
</dbReference>
<dbReference type="Proteomes" id="UP001190465">
    <property type="component" value="Chromosome"/>
</dbReference>
<dbReference type="InterPro" id="IPR000873">
    <property type="entry name" value="AMP-dep_synth/lig_dom"/>
</dbReference>
<protein>
    <submittedName>
        <fullName evidence="3">Long-chain-fatty-acid--CoA ligase</fullName>
        <ecNumber evidence="3">6.2.1.3</ecNumber>
    </submittedName>
</protein>
<dbReference type="InterPro" id="IPR020845">
    <property type="entry name" value="AMP-binding_CS"/>
</dbReference>
<dbReference type="PANTHER" id="PTHR43767:SF1">
    <property type="entry name" value="NONRIBOSOMAL PEPTIDE SYNTHASE PES1 (EUROFUNG)-RELATED"/>
    <property type="match status" value="1"/>
</dbReference>
<dbReference type="EC" id="6.2.1.3" evidence="3"/>
<dbReference type="Pfam" id="PF00501">
    <property type="entry name" value="AMP-binding"/>
    <property type="match status" value="1"/>
</dbReference>
<gene>
    <name evidence="3" type="ORF">MU0053_001714</name>
</gene>
<dbReference type="GO" id="GO:0004467">
    <property type="term" value="F:long-chain fatty acid-CoA ligase activity"/>
    <property type="evidence" value="ECO:0007669"/>
    <property type="project" value="UniProtKB-EC"/>
</dbReference>
<keyword evidence="4" id="KW-1185">Reference proteome</keyword>
<organism evidence="3 4">
    <name type="scientific">[Mycobacterium] burgundiense</name>
    <dbReference type="NCBI Taxonomy" id="3064286"/>
    <lineage>
        <taxon>Bacteria</taxon>
        <taxon>Bacillati</taxon>
        <taxon>Actinomycetota</taxon>
        <taxon>Actinomycetes</taxon>
        <taxon>Mycobacteriales</taxon>
        <taxon>Mycobacteriaceae</taxon>
        <taxon>Mycolicibacterium</taxon>
    </lineage>
</organism>
<feature type="domain" description="AMP-dependent synthetase/ligase" evidence="1">
    <location>
        <begin position="8"/>
        <end position="371"/>
    </location>
</feature>
<reference evidence="3 4" key="1">
    <citation type="submission" date="2023-08" db="EMBL/GenBank/DDBJ databases">
        <authorList>
            <person name="Folkvardsen B D."/>
            <person name="Norman A."/>
        </authorList>
    </citation>
    <scope>NUCLEOTIDE SEQUENCE [LARGE SCALE GENOMIC DNA]</scope>
    <source>
        <strain evidence="3 4">Mu0053</strain>
    </source>
</reference>
<dbReference type="Gene3D" id="3.30.300.30">
    <property type="match status" value="1"/>
</dbReference>
<evidence type="ECO:0000313" key="3">
    <source>
        <dbReference type="EMBL" id="CAJ1500606.1"/>
    </source>
</evidence>
<keyword evidence="3" id="KW-0436">Ligase</keyword>